<dbReference type="PRINTS" id="PR00725">
    <property type="entry name" value="DADACBPTASE1"/>
</dbReference>
<dbReference type="InterPro" id="IPR012338">
    <property type="entry name" value="Beta-lactam/transpept-like"/>
</dbReference>
<dbReference type="RefSeq" id="WP_249862204.1">
    <property type="nucleotide sequence ID" value="NZ_CP027059.1"/>
</dbReference>
<dbReference type="Gene3D" id="3.40.710.10">
    <property type="entry name" value="DD-peptidase/beta-lactamase superfamily"/>
    <property type="match status" value="1"/>
</dbReference>
<feature type="compositionally biased region" description="Low complexity" evidence="8">
    <location>
        <begin position="321"/>
        <end position="332"/>
    </location>
</feature>
<organism evidence="10 11">
    <name type="scientific">Paenibacillus konkukensis</name>
    <dbReference type="NCBI Taxonomy" id="2020716"/>
    <lineage>
        <taxon>Bacteria</taxon>
        <taxon>Bacillati</taxon>
        <taxon>Bacillota</taxon>
        <taxon>Bacilli</taxon>
        <taxon>Bacillales</taxon>
        <taxon>Paenibacillaceae</taxon>
        <taxon>Paenibacillus</taxon>
    </lineage>
</organism>
<evidence type="ECO:0000256" key="6">
    <source>
        <dbReference type="ARBA" id="ARBA00023316"/>
    </source>
</evidence>
<keyword evidence="3 10" id="KW-0378">Hydrolase</keyword>
<evidence type="ECO:0000256" key="1">
    <source>
        <dbReference type="ARBA" id="ARBA00007164"/>
    </source>
</evidence>
<evidence type="ECO:0000256" key="3">
    <source>
        <dbReference type="ARBA" id="ARBA00022801"/>
    </source>
</evidence>
<dbReference type="GO" id="GO:0009002">
    <property type="term" value="F:serine-type D-Ala-D-Ala carboxypeptidase activity"/>
    <property type="evidence" value="ECO:0007669"/>
    <property type="project" value="UniProtKB-EC"/>
</dbReference>
<dbReference type="PANTHER" id="PTHR21581">
    <property type="entry name" value="D-ALANYL-D-ALANINE CARBOXYPEPTIDASE"/>
    <property type="match status" value="1"/>
</dbReference>
<dbReference type="EC" id="3.4.16.4" evidence="10"/>
<proteinExistence type="inferred from homology"/>
<feature type="domain" description="Peptidase S11 D-alanyl-D-alanine carboxypeptidase A N-terminal" evidence="9">
    <location>
        <begin position="54"/>
        <end position="293"/>
    </location>
</feature>
<dbReference type="EMBL" id="CP027059">
    <property type="protein sequence ID" value="UQZ86688.1"/>
    <property type="molecule type" value="Genomic_DNA"/>
</dbReference>
<keyword evidence="10" id="KW-0645">Protease</keyword>
<feature type="compositionally biased region" description="Basic and acidic residues" evidence="8">
    <location>
        <begin position="333"/>
        <end position="342"/>
    </location>
</feature>
<keyword evidence="2" id="KW-0732">Signal</keyword>
<keyword evidence="5" id="KW-0573">Peptidoglycan synthesis</keyword>
<evidence type="ECO:0000256" key="8">
    <source>
        <dbReference type="SAM" id="MobiDB-lite"/>
    </source>
</evidence>
<dbReference type="Pfam" id="PF00768">
    <property type="entry name" value="Peptidase_S11"/>
    <property type="match status" value="1"/>
</dbReference>
<gene>
    <name evidence="10" type="primary">dacB_2</name>
    <name evidence="10" type="ORF">SK3146_05981</name>
</gene>
<protein>
    <submittedName>
        <fullName evidence="10">D-alanyl-D-alanine carboxypeptidase DacB</fullName>
        <ecNumber evidence="10">3.4.16.4</ecNumber>
    </submittedName>
</protein>
<keyword evidence="11" id="KW-1185">Reference proteome</keyword>
<evidence type="ECO:0000256" key="7">
    <source>
        <dbReference type="RuleBase" id="RU004016"/>
    </source>
</evidence>
<feature type="region of interest" description="Disordered" evidence="8">
    <location>
        <begin position="321"/>
        <end position="342"/>
    </location>
</feature>
<accession>A0ABY4RWW8</accession>
<dbReference type="Proteomes" id="UP001057134">
    <property type="component" value="Chromosome"/>
</dbReference>
<keyword evidence="4" id="KW-0133">Cell shape</keyword>
<evidence type="ECO:0000256" key="4">
    <source>
        <dbReference type="ARBA" id="ARBA00022960"/>
    </source>
</evidence>
<evidence type="ECO:0000313" key="11">
    <source>
        <dbReference type="Proteomes" id="UP001057134"/>
    </source>
</evidence>
<reference evidence="10" key="2">
    <citation type="journal article" date="2021" name="J Anim Sci Technol">
        <title>Complete genome sequence of Paenibacillus konkukensis sp. nov. SK3146 as a potential probiotic strain.</title>
        <authorList>
            <person name="Jung H.I."/>
            <person name="Park S."/>
            <person name="Niu K.M."/>
            <person name="Lee S.W."/>
            <person name="Kothari D."/>
            <person name="Yi K.J."/>
            <person name="Kim S.K."/>
        </authorList>
    </citation>
    <scope>NUCLEOTIDE SEQUENCE</scope>
    <source>
        <strain evidence="10">SK3146</strain>
    </source>
</reference>
<dbReference type="InterPro" id="IPR001967">
    <property type="entry name" value="Peptidase_S11_N"/>
</dbReference>
<dbReference type="SUPFAM" id="SSF56601">
    <property type="entry name" value="beta-lactamase/transpeptidase-like"/>
    <property type="match status" value="1"/>
</dbReference>
<comment type="similarity">
    <text evidence="1 7">Belongs to the peptidase S11 family.</text>
</comment>
<reference evidence="10" key="1">
    <citation type="submission" date="2018-02" db="EMBL/GenBank/DDBJ databases">
        <authorList>
            <person name="Kim S.-K."/>
            <person name="Jung H.-I."/>
            <person name="Lee S.-W."/>
        </authorList>
    </citation>
    <scope>NUCLEOTIDE SEQUENCE</scope>
    <source>
        <strain evidence="10">SK3146</strain>
    </source>
</reference>
<keyword evidence="6" id="KW-0961">Cell wall biogenesis/degradation</keyword>
<evidence type="ECO:0000256" key="2">
    <source>
        <dbReference type="ARBA" id="ARBA00022729"/>
    </source>
</evidence>
<dbReference type="InterPro" id="IPR018044">
    <property type="entry name" value="Peptidase_S11"/>
</dbReference>
<name>A0ABY4RWW8_9BACL</name>
<dbReference type="PANTHER" id="PTHR21581:SF6">
    <property type="entry name" value="TRAFFICKING PROTEIN PARTICLE COMPLEX SUBUNIT 12"/>
    <property type="match status" value="1"/>
</dbReference>
<sequence length="342" mass="36234">MIKGLIVFGLLVTLVALGAAGADRTHMKAAVLSAFHYAQGYWREVAGAGDALGAKEIQGEAGLLMDEKTGKILFDKNENRRLYPASTTKIVTALVALEKAEPNERVTVGDEVDLRTADESTAGLKKGQKLSLRDLLSAMLLPSGNDAARTVARYIASKETGRSLSAEESIRYFASLMNDKAAQLGAVSSHFVNPHGLHDPQHYTTARDLAVIARAAMGVPEFRSIVSEAEHTVSSSSARLVLANRNKLLQAGSDYYMRGANGIKTGFTDEAGYCLVASASRGGRELIAVVLKSTESDVWLDSQKLLEYGFAGLPSGKRAAAAAGRGPEAVEAPSDKKEGVPG</sequence>
<evidence type="ECO:0000313" key="10">
    <source>
        <dbReference type="EMBL" id="UQZ86688.1"/>
    </source>
</evidence>
<evidence type="ECO:0000259" key="9">
    <source>
        <dbReference type="Pfam" id="PF00768"/>
    </source>
</evidence>
<keyword evidence="10" id="KW-0121">Carboxypeptidase</keyword>
<evidence type="ECO:0000256" key="5">
    <source>
        <dbReference type="ARBA" id="ARBA00022984"/>
    </source>
</evidence>